<dbReference type="InterPro" id="IPR015300">
    <property type="entry name" value="DNA-bd_pseudobarrel_sf"/>
</dbReference>
<dbReference type="PANTHER" id="PTHR31920">
    <property type="entry name" value="B3 DOMAIN-CONTAINING"/>
    <property type="match status" value="1"/>
</dbReference>
<comment type="subcellular location">
    <subcellularLocation>
        <location evidence="1">Nucleus</location>
    </subcellularLocation>
</comment>
<gene>
    <name evidence="8" type="ORF">Adt_43625</name>
</gene>
<keyword evidence="4" id="KW-0804">Transcription</keyword>
<accession>A0ABD1P8J4</accession>
<reference evidence="9" key="1">
    <citation type="submission" date="2024-07" db="EMBL/GenBank/DDBJ databases">
        <title>Two chromosome-level genome assemblies of Korean endemic species Abeliophyllum distichum and Forsythia ovata (Oleaceae).</title>
        <authorList>
            <person name="Jang H."/>
        </authorList>
    </citation>
    <scope>NUCLEOTIDE SEQUENCE [LARGE SCALE GENOMIC DNA]</scope>
</reference>
<evidence type="ECO:0000313" key="8">
    <source>
        <dbReference type="EMBL" id="KAL2460205.1"/>
    </source>
</evidence>
<proteinExistence type="predicted"/>
<dbReference type="InterPro" id="IPR003340">
    <property type="entry name" value="B3_DNA-bd"/>
</dbReference>
<dbReference type="AlphaFoldDB" id="A0ABD1P8J4"/>
<dbReference type="Gene3D" id="2.40.330.10">
    <property type="entry name" value="DNA-binding pseudobarrel domain"/>
    <property type="match status" value="2"/>
</dbReference>
<evidence type="ECO:0000256" key="3">
    <source>
        <dbReference type="ARBA" id="ARBA00023125"/>
    </source>
</evidence>
<evidence type="ECO:0000256" key="2">
    <source>
        <dbReference type="ARBA" id="ARBA00023015"/>
    </source>
</evidence>
<keyword evidence="9" id="KW-1185">Reference proteome</keyword>
<dbReference type="CDD" id="cd10017">
    <property type="entry name" value="B3_DNA"/>
    <property type="match status" value="2"/>
</dbReference>
<organism evidence="8 9">
    <name type="scientific">Abeliophyllum distichum</name>
    <dbReference type="NCBI Taxonomy" id="126358"/>
    <lineage>
        <taxon>Eukaryota</taxon>
        <taxon>Viridiplantae</taxon>
        <taxon>Streptophyta</taxon>
        <taxon>Embryophyta</taxon>
        <taxon>Tracheophyta</taxon>
        <taxon>Spermatophyta</taxon>
        <taxon>Magnoliopsida</taxon>
        <taxon>eudicotyledons</taxon>
        <taxon>Gunneridae</taxon>
        <taxon>Pentapetalae</taxon>
        <taxon>asterids</taxon>
        <taxon>lamiids</taxon>
        <taxon>Lamiales</taxon>
        <taxon>Oleaceae</taxon>
        <taxon>Forsythieae</taxon>
        <taxon>Abeliophyllum</taxon>
    </lineage>
</organism>
<dbReference type="GO" id="GO:0003677">
    <property type="term" value="F:DNA binding"/>
    <property type="evidence" value="ECO:0007669"/>
    <property type="project" value="UniProtKB-KW"/>
</dbReference>
<feature type="compositionally biased region" description="Acidic residues" evidence="6">
    <location>
        <begin position="169"/>
        <end position="182"/>
    </location>
</feature>
<dbReference type="SMART" id="SM01019">
    <property type="entry name" value="B3"/>
    <property type="match status" value="2"/>
</dbReference>
<feature type="region of interest" description="Disordered" evidence="6">
    <location>
        <begin position="124"/>
        <end position="195"/>
    </location>
</feature>
<dbReference type="SUPFAM" id="SSF101936">
    <property type="entry name" value="DNA-binding pseudobarrel domain"/>
    <property type="match status" value="2"/>
</dbReference>
<keyword evidence="5" id="KW-0539">Nucleus</keyword>
<evidence type="ECO:0000256" key="1">
    <source>
        <dbReference type="ARBA" id="ARBA00004123"/>
    </source>
</evidence>
<protein>
    <submittedName>
        <fullName evidence="8">B3 domain-containing protein REM21</fullName>
    </submittedName>
</protein>
<comment type="caution">
    <text evidence="8">The sequence shown here is derived from an EMBL/GenBank/DDBJ whole genome shotgun (WGS) entry which is preliminary data.</text>
</comment>
<feature type="domain" description="TF-B3" evidence="7">
    <location>
        <begin position="15"/>
        <end position="108"/>
    </location>
</feature>
<dbReference type="Pfam" id="PF02362">
    <property type="entry name" value="B3"/>
    <property type="match status" value="2"/>
</dbReference>
<evidence type="ECO:0000256" key="4">
    <source>
        <dbReference type="ARBA" id="ARBA00023163"/>
    </source>
</evidence>
<dbReference type="PROSITE" id="PS50863">
    <property type="entry name" value="B3"/>
    <property type="match status" value="1"/>
</dbReference>
<evidence type="ECO:0000259" key="7">
    <source>
        <dbReference type="PROSITE" id="PS50863"/>
    </source>
</evidence>
<dbReference type="Proteomes" id="UP001604336">
    <property type="component" value="Unassembled WGS sequence"/>
</dbReference>
<keyword evidence="2" id="KW-0805">Transcription regulation</keyword>
<sequence>MPPVKRKRKMAQPVDSFFKFFNPMNSAERLKLPTAFSLEQPAPLPERAFLRDKYSNLWPVKLSKVGEDWFFVDGWAKFVHDNSMVLGEFLVFKYDGDNLFDVKLLGHSGCDKKGVGDFRMSVKEETEEKGVDDQKVDDEIDDSDVNSNDYMHVEDEEDEDAEYGQTEEAGVEEGEAEAEAEQVADGRPVQRRPDPFGEEIFRSGLAIRPRNPYFVTKLRKSRRNDLYIPKETIKDFNLNNLPEEMILIDPHQRQYQAKIIIWDDGRVWYRGGWKSICNVNFVREEDWLICEFVGVISRCTMLAWNDLVFNALPKHVFRMSVTDPCQTPTQQLQRRAGASKLVC</sequence>
<name>A0ABD1P8J4_9LAMI</name>
<feature type="compositionally biased region" description="Basic and acidic residues" evidence="6">
    <location>
        <begin position="124"/>
        <end position="134"/>
    </location>
</feature>
<evidence type="ECO:0000256" key="5">
    <source>
        <dbReference type="ARBA" id="ARBA00023242"/>
    </source>
</evidence>
<evidence type="ECO:0000256" key="6">
    <source>
        <dbReference type="SAM" id="MobiDB-lite"/>
    </source>
</evidence>
<feature type="compositionally biased region" description="Acidic residues" evidence="6">
    <location>
        <begin position="135"/>
        <end position="144"/>
    </location>
</feature>
<dbReference type="GO" id="GO:0005634">
    <property type="term" value="C:nucleus"/>
    <property type="evidence" value="ECO:0007669"/>
    <property type="project" value="UniProtKB-SubCell"/>
</dbReference>
<dbReference type="EMBL" id="JBFOLK010000014">
    <property type="protein sequence ID" value="KAL2460205.1"/>
    <property type="molecule type" value="Genomic_DNA"/>
</dbReference>
<dbReference type="PANTHER" id="PTHR31920:SF135">
    <property type="entry name" value="B3 DOMAIN-CONTAINING PROTEIN OS03G0621600-RELATED"/>
    <property type="match status" value="1"/>
</dbReference>
<evidence type="ECO:0000313" key="9">
    <source>
        <dbReference type="Proteomes" id="UP001604336"/>
    </source>
</evidence>
<keyword evidence="3" id="KW-0238">DNA-binding</keyword>
<dbReference type="InterPro" id="IPR050655">
    <property type="entry name" value="Plant_B3_domain"/>
</dbReference>